<keyword evidence="3" id="KW-0813">Transport</keyword>
<dbReference type="EMBL" id="JACIFX010000011">
    <property type="protein sequence ID" value="MBB4232293.1"/>
    <property type="molecule type" value="Genomic_DNA"/>
</dbReference>
<evidence type="ECO:0000256" key="7">
    <source>
        <dbReference type="ARBA" id="ARBA00023136"/>
    </source>
</evidence>
<protein>
    <submittedName>
        <fullName evidence="10">PurR-regulated permease PerM</fullName>
    </submittedName>
</protein>
<feature type="region of interest" description="Disordered" evidence="8">
    <location>
        <begin position="690"/>
        <end position="713"/>
    </location>
</feature>
<comment type="similarity">
    <text evidence="2">Belongs to the autoinducer-2 exporter (AI-2E) (TC 2.A.86) family.</text>
</comment>
<evidence type="ECO:0000256" key="5">
    <source>
        <dbReference type="ARBA" id="ARBA00022692"/>
    </source>
</evidence>
<dbReference type="Proteomes" id="UP000551353">
    <property type="component" value="Unassembled WGS sequence"/>
</dbReference>
<keyword evidence="11" id="KW-1185">Reference proteome</keyword>
<feature type="compositionally biased region" description="Acidic residues" evidence="8">
    <location>
        <begin position="519"/>
        <end position="532"/>
    </location>
</feature>
<evidence type="ECO:0000256" key="4">
    <source>
        <dbReference type="ARBA" id="ARBA00022475"/>
    </source>
</evidence>
<proteinExistence type="inferred from homology"/>
<gene>
    <name evidence="10" type="ORF">GGD56_006188</name>
</gene>
<feature type="transmembrane region" description="Helical" evidence="9">
    <location>
        <begin position="357"/>
        <end position="376"/>
    </location>
</feature>
<organism evidence="10 11">
    <name type="scientific">Rhizobium mongolense</name>
    <dbReference type="NCBI Taxonomy" id="57676"/>
    <lineage>
        <taxon>Bacteria</taxon>
        <taxon>Pseudomonadati</taxon>
        <taxon>Pseudomonadota</taxon>
        <taxon>Alphaproteobacteria</taxon>
        <taxon>Hyphomicrobiales</taxon>
        <taxon>Rhizobiaceae</taxon>
        <taxon>Rhizobium/Agrobacterium group</taxon>
        <taxon>Rhizobium</taxon>
    </lineage>
</organism>
<evidence type="ECO:0000313" key="10">
    <source>
        <dbReference type="EMBL" id="MBB4232293.1"/>
    </source>
</evidence>
<feature type="transmembrane region" description="Helical" evidence="9">
    <location>
        <begin position="234"/>
        <end position="257"/>
    </location>
</feature>
<evidence type="ECO:0000256" key="2">
    <source>
        <dbReference type="ARBA" id="ARBA00009773"/>
    </source>
</evidence>
<feature type="transmembrane region" description="Helical" evidence="9">
    <location>
        <begin position="320"/>
        <end position="350"/>
    </location>
</feature>
<evidence type="ECO:0000256" key="3">
    <source>
        <dbReference type="ARBA" id="ARBA00022448"/>
    </source>
</evidence>
<accession>A0ABR6IXN3</accession>
<reference evidence="10 11" key="1">
    <citation type="submission" date="2020-08" db="EMBL/GenBank/DDBJ databases">
        <title>Genomic Encyclopedia of Type Strains, Phase IV (KMG-V): Genome sequencing to study the core and pangenomes of soil and plant-associated prokaryotes.</title>
        <authorList>
            <person name="Whitman W."/>
        </authorList>
    </citation>
    <scope>NUCLEOTIDE SEQUENCE [LARGE SCALE GENOMIC DNA]</scope>
    <source>
        <strain evidence="10 11">SEMIA 4087</strain>
    </source>
</reference>
<name>A0ABR6IXN3_9HYPH</name>
<dbReference type="PANTHER" id="PTHR21716">
    <property type="entry name" value="TRANSMEMBRANE PROTEIN"/>
    <property type="match status" value="1"/>
</dbReference>
<feature type="transmembrane region" description="Helical" evidence="9">
    <location>
        <begin position="388"/>
        <end position="421"/>
    </location>
</feature>
<sequence>MDPESRETPSSWRVAPCGSAQCSSAIIAKSHLRPTSMSLGPIGISTPSSHDHSKEAELKNGLGGSRRIYSIPPPSPSRMPAFASVLAVIAILYFAKEVLLPLAIAVLLTFALAPISSRLRKLGFPRILAVITTVMLAFLVLILFGLVVAGQVTEVAQNLPAYQTNIVGKIRALQESGSDKGIVQRLTSVVESVGRELNSVEQRPTAPVGEPSSRKPLLVEIFAPSRPIATLTSLIGPLVGPIASLGLIIVVVIFMLLEREELRDRFIRLVGYGDLHRTTEALQEAGSRVAQYLLMQLVVNCAYGIPLALGLWAVGIPNAVLWGMLAIVLRFVPYIGPVIAAVLPLFLAFAVDPGWSLVLWVAAIFLALELTSNNIVEPWLYGSRTGLSPLAIIVAAIFWAWLWGPVGLILSTPLTVCLAVLGRYVPQFEFLEVLFGSEPVLDPKERLYQRLLAGDPDEATDLAEEILEEDYLEEYYGKVAIPALLLAEQDRRRGVLTAEQMEQVFGTAITLVSNLEEIAREEEEEQEDETADETPLTATKDEGEGDEELPDGTGKTVFCIGGRGPLDDASAVMLAQVLQVQGAEVVAARHSDIASRRSRDLVPNGANAIVVCFLNFDSVRHAGILVRRFKRMYPTTRVGAVLWSENDEDRQLHQLPEADFIASTLTTAAREMLSDAPPSLVSPRRLRIRRPKTGIGTALQAPSGPADRPQGPE</sequence>
<evidence type="ECO:0000256" key="1">
    <source>
        <dbReference type="ARBA" id="ARBA00004651"/>
    </source>
</evidence>
<evidence type="ECO:0000256" key="6">
    <source>
        <dbReference type="ARBA" id="ARBA00022989"/>
    </source>
</evidence>
<dbReference type="InterPro" id="IPR002549">
    <property type="entry name" value="AI-2E-like"/>
</dbReference>
<comment type="subcellular location">
    <subcellularLocation>
        <location evidence="1">Cell membrane</location>
        <topology evidence="1">Multi-pass membrane protein</topology>
    </subcellularLocation>
</comment>
<feature type="transmembrane region" description="Helical" evidence="9">
    <location>
        <begin position="127"/>
        <end position="149"/>
    </location>
</feature>
<comment type="caution">
    <text evidence="10">The sequence shown here is derived from an EMBL/GenBank/DDBJ whole genome shotgun (WGS) entry which is preliminary data.</text>
</comment>
<feature type="region of interest" description="Disordered" evidence="8">
    <location>
        <begin position="519"/>
        <end position="553"/>
    </location>
</feature>
<evidence type="ECO:0000256" key="9">
    <source>
        <dbReference type="SAM" id="Phobius"/>
    </source>
</evidence>
<dbReference type="PANTHER" id="PTHR21716:SF53">
    <property type="entry name" value="PERMEASE PERM-RELATED"/>
    <property type="match status" value="1"/>
</dbReference>
<keyword evidence="4" id="KW-1003">Cell membrane</keyword>
<keyword evidence="7 9" id="KW-0472">Membrane</keyword>
<dbReference type="Pfam" id="PF01594">
    <property type="entry name" value="AI-2E_transport"/>
    <property type="match status" value="1"/>
</dbReference>
<feature type="transmembrane region" description="Helical" evidence="9">
    <location>
        <begin position="292"/>
        <end position="314"/>
    </location>
</feature>
<evidence type="ECO:0000256" key="8">
    <source>
        <dbReference type="SAM" id="MobiDB-lite"/>
    </source>
</evidence>
<keyword evidence="6 9" id="KW-1133">Transmembrane helix</keyword>
<evidence type="ECO:0000313" key="11">
    <source>
        <dbReference type="Proteomes" id="UP000551353"/>
    </source>
</evidence>
<keyword evidence="5 9" id="KW-0812">Transmembrane</keyword>